<keyword evidence="2" id="KW-1185">Reference proteome</keyword>
<accession>A0A1Y1WBZ9</accession>
<comment type="caution">
    <text evidence="1">The sequence shown here is derived from an EMBL/GenBank/DDBJ whole genome shotgun (WGS) entry which is preliminary data.</text>
</comment>
<dbReference type="PANTHER" id="PTHR12658:SF0">
    <property type="entry name" value="TUBULIN-SPECIFIC CHAPERONE D"/>
    <property type="match status" value="1"/>
</dbReference>
<dbReference type="GO" id="GO:0007023">
    <property type="term" value="P:post-chaperonin tubulin folding pathway"/>
    <property type="evidence" value="ECO:0007669"/>
    <property type="project" value="InterPro"/>
</dbReference>
<evidence type="ECO:0000313" key="1">
    <source>
        <dbReference type="EMBL" id="ORX70848.1"/>
    </source>
</evidence>
<dbReference type="RefSeq" id="XP_040744427.1">
    <property type="nucleotide sequence ID" value="XM_040883444.1"/>
</dbReference>
<reference evidence="1 2" key="1">
    <citation type="submission" date="2016-07" db="EMBL/GenBank/DDBJ databases">
        <title>Pervasive Adenine N6-methylation of Active Genes in Fungi.</title>
        <authorList>
            <consortium name="DOE Joint Genome Institute"/>
            <person name="Mondo S.J."/>
            <person name="Dannebaum R.O."/>
            <person name="Kuo R.C."/>
            <person name="Labutti K."/>
            <person name="Haridas S."/>
            <person name="Kuo A."/>
            <person name="Salamov A."/>
            <person name="Ahrendt S.R."/>
            <person name="Lipzen A."/>
            <person name="Sullivan W."/>
            <person name="Andreopoulos W.B."/>
            <person name="Clum A."/>
            <person name="Lindquist E."/>
            <person name="Daum C."/>
            <person name="Ramamoorthy G.K."/>
            <person name="Gryganskyi A."/>
            <person name="Culley D."/>
            <person name="Magnuson J.K."/>
            <person name="James T.Y."/>
            <person name="O'Malley M.A."/>
            <person name="Stajich J.E."/>
            <person name="Spatafora J.W."/>
            <person name="Visel A."/>
            <person name="Grigoriev I.V."/>
        </authorList>
    </citation>
    <scope>NUCLEOTIDE SEQUENCE [LARGE SCALE GENOMIC DNA]</scope>
    <source>
        <strain evidence="1 2">ATCC 12442</strain>
    </source>
</reference>
<dbReference type="GeneID" id="63800092"/>
<dbReference type="OrthoDB" id="1735853at2759"/>
<dbReference type="GO" id="GO:0000226">
    <property type="term" value="P:microtubule cytoskeleton organization"/>
    <property type="evidence" value="ECO:0007669"/>
    <property type="project" value="TreeGrafter"/>
</dbReference>
<evidence type="ECO:0000313" key="2">
    <source>
        <dbReference type="Proteomes" id="UP000193922"/>
    </source>
</evidence>
<dbReference type="STRING" id="61395.A0A1Y1WBZ9"/>
<organism evidence="1 2">
    <name type="scientific">Linderina pennispora</name>
    <dbReference type="NCBI Taxonomy" id="61395"/>
    <lineage>
        <taxon>Eukaryota</taxon>
        <taxon>Fungi</taxon>
        <taxon>Fungi incertae sedis</taxon>
        <taxon>Zoopagomycota</taxon>
        <taxon>Kickxellomycotina</taxon>
        <taxon>Kickxellomycetes</taxon>
        <taxon>Kickxellales</taxon>
        <taxon>Kickxellaceae</taxon>
        <taxon>Linderina</taxon>
    </lineage>
</organism>
<dbReference type="PANTHER" id="PTHR12658">
    <property type="entry name" value="BETA-TUBULIN COFACTOR D"/>
    <property type="match status" value="1"/>
</dbReference>
<dbReference type="GO" id="GO:0007021">
    <property type="term" value="P:tubulin complex assembly"/>
    <property type="evidence" value="ECO:0007669"/>
    <property type="project" value="InterPro"/>
</dbReference>
<dbReference type="AlphaFoldDB" id="A0A1Y1WBZ9"/>
<dbReference type="InterPro" id="IPR033162">
    <property type="entry name" value="TBCD"/>
</dbReference>
<dbReference type="GO" id="GO:0048487">
    <property type="term" value="F:beta-tubulin binding"/>
    <property type="evidence" value="ECO:0007669"/>
    <property type="project" value="InterPro"/>
</dbReference>
<dbReference type="GO" id="GO:0005096">
    <property type="term" value="F:GTPase activator activity"/>
    <property type="evidence" value="ECO:0007669"/>
    <property type="project" value="InterPro"/>
</dbReference>
<dbReference type="EMBL" id="MCFD01000005">
    <property type="protein sequence ID" value="ORX70848.1"/>
    <property type="molecule type" value="Genomic_DNA"/>
</dbReference>
<proteinExistence type="predicted"/>
<sequence>MCRAHQLLRMQNDKRLFDIFVKAFTVCSDHQLLVPEFTSFVEAFGLTDAQHTRVAELTRVERSGSSREGFVLALGALARDHSFAVLCELITDGLLDCTVDNRGDVGSWVRKECLTTLNQIFASDASALAQLSDNDLVTRLFARPLQAATERIDKLRAAAGELIETLLASLQ</sequence>
<gene>
    <name evidence="1" type="ORF">DL89DRAFT_141882</name>
</gene>
<name>A0A1Y1WBZ9_9FUNG</name>
<protein>
    <submittedName>
        <fullName evidence="1">Uncharacterized protein</fullName>
    </submittedName>
</protein>
<dbReference type="Proteomes" id="UP000193922">
    <property type="component" value="Unassembled WGS sequence"/>
</dbReference>